<keyword evidence="3 6" id="KW-0597">Phosphoprotein</keyword>
<accession>A0A9X1I9J6</accession>
<dbReference type="InterPro" id="IPR004358">
    <property type="entry name" value="Sig_transdc_His_kin-like_C"/>
</dbReference>
<dbReference type="InterPro" id="IPR003594">
    <property type="entry name" value="HATPase_dom"/>
</dbReference>
<dbReference type="SUPFAM" id="SSF52172">
    <property type="entry name" value="CheY-like"/>
    <property type="match status" value="1"/>
</dbReference>
<dbReference type="RefSeq" id="WP_226604459.1">
    <property type="nucleotide sequence ID" value="NZ_JAJAQI010000003.1"/>
</dbReference>
<evidence type="ECO:0000256" key="7">
    <source>
        <dbReference type="SAM" id="Coils"/>
    </source>
</evidence>
<dbReference type="Gene3D" id="1.10.287.130">
    <property type="match status" value="1"/>
</dbReference>
<evidence type="ECO:0000259" key="8">
    <source>
        <dbReference type="PROSITE" id="PS50109"/>
    </source>
</evidence>
<keyword evidence="7" id="KW-0175">Coiled coil</keyword>
<name>A0A9X1I9J6_9PROT</name>
<dbReference type="EC" id="2.7.13.3" evidence="2"/>
<dbReference type="GO" id="GO:0009927">
    <property type="term" value="F:histidine phosphotransfer kinase activity"/>
    <property type="evidence" value="ECO:0007669"/>
    <property type="project" value="TreeGrafter"/>
</dbReference>
<reference evidence="10" key="1">
    <citation type="submission" date="2021-10" db="EMBL/GenBank/DDBJ databases">
        <title>Roseicella aerolatum sp. nov., isolated from aerosols of e-waste dismantling site.</title>
        <authorList>
            <person name="Qin T."/>
        </authorList>
    </citation>
    <scope>NUCLEOTIDE SEQUENCE</scope>
    <source>
        <strain evidence="10">GB24</strain>
    </source>
</reference>
<evidence type="ECO:0000256" key="5">
    <source>
        <dbReference type="ARBA" id="ARBA00022777"/>
    </source>
</evidence>
<dbReference type="CDD" id="cd00082">
    <property type="entry name" value="HisKA"/>
    <property type="match status" value="1"/>
</dbReference>
<keyword evidence="5" id="KW-0418">Kinase</keyword>
<dbReference type="InterPro" id="IPR036890">
    <property type="entry name" value="HATPase_C_sf"/>
</dbReference>
<keyword evidence="4" id="KW-0808">Transferase</keyword>
<dbReference type="Proteomes" id="UP001139311">
    <property type="component" value="Unassembled WGS sequence"/>
</dbReference>
<dbReference type="SUPFAM" id="SSF47384">
    <property type="entry name" value="Homodimeric domain of signal transducing histidine kinase"/>
    <property type="match status" value="1"/>
</dbReference>
<dbReference type="SMART" id="SM00448">
    <property type="entry name" value="REC"/>
    <property type="match status" value="1"/>
</dbReference>
<dbReference type="Pfam" id="PF00072">
    <property type="entry name" value="Response_reg"/>
    <property type="match status" value="1"/>
</dbReference>
<comment type="catalytic activity">
    <reaction evidence="1">
        <text>ATP + protein L-histidine = ADP + protein N-phospho-L-histidine.</text>
        <dbReference type="EC" id="2.7.13.3"/>
    </reaction>
</comment>
<dbReference type="Gene3D" id="3.40.50.2300">
    <property type="match status" value="1"/>
</dbReference>
<dbReference type="GO" id="GO:0000155">
    <property type="term" value="F:phosphorelay sensor kinase activity"/>
    <property type="evidence" value="ECO:0007669"/>
    <property type="project" value="InterPro"/>
</dbReference>
<feature type="coiled-coil region" evidence="7">
    <location>
        <begin position="11"/>
        <end position="90"/>
    </location>
</feature>
<dbReference type="EMBL" id="JAJAQI010000003">
    <property type="protein sequence ID" value="MCB4820770.1"/>
    <property type="molecule type" value="Genomic_DNA"/>
</dbReference>
<feature type="domain" description="Response regulatory" evidence="9">
    <location>
        <begin position="334"/>
        <end position="451"/>
    </location>
</feature>
<evidence type="ECO:0000256" key="4">
    <source>
        <dbReference type="ARBA" id="ARBA00022679"/>
    </source>
</evidence>
<dbReference type="PROSITE" id="PS50110">
    <property type="entry name" value="RESPONSE_REGULATORY"/>
    <property type="match status" value="1"/>
</dbReference>
<dbReference type="NCBIfam" id="NF041832">
    <property type="entry name" value="near_NosP_CTERM"/>
    <property type="match status" value="1"/>
</dbReference>
<dbReference type="Pfam" id="PF02518">
    <property type="entry name" value="HATPase_c"/>
    <property type="match status" value="1"/>
</dbReference>
<dbReference type="FunFam" id="3.30.565.10:FF:000049">
    <property type="entry name" value="Two-component sensor histidine kinase"/>
    <property type="match status" value="1"/>
</dbReference>
<keyword evidence="11" id="KW-1185">Reference proteome</keyword>
<gene>
    <name evidence="10" type="ORF">LHA35_03380</name>
</gene>
<dbReference type="CDD" id="cd00075">
    <property type="entry name" value="HATPase"/>
    <property type="match status" value="1"/>
</dbReference>
<dbReference type="SUPFAM" id="SSF55874">
    <property type="entry name" value="ATPase domain of HSP90 chaperone/DNA topoisomerase II/histidine kinase"/>
    <property type="match status" value="1"/>
</dbReference>
<dbReference type="SMART" id="SM00387">
    <property type="entry name" value="HATPase_c"/>
    <property type="match status" value="1"/>
</dbReference>
<dbReference type="InterPro" id="IPR005467">
    <property type="entry name" value="His_kinase_dom"/>
</dbReference>
<evidence type="ECO:0000256" key="2">
    <source>
        <dbReference type="ARBA" id="ARBA00012438"/>
    </source>
</evidence>
<dbReference type="InterPro" id="IPR036097">
    <property type="entry name" value="HisK_dim/P_sf"/>
</dbReference>
<evidence type="ECO:0000313" key="11">
    <source>
        <dbReference type="Proteomes" id="UP001139311"/>
    </source>
</evidence>
<evidence type="ECO:0000256" key="1">
    <source>
        <dbReference type="ARBA" id="ARBA00000085"/>
    </source>
</evidence>
<dbReference type="CDD" id="cd00156">
    <property type="entry name" value="REC"/>
    <property type="match status" value="1"/>
</dbReference>
<dbReference type="GO" id="GO:0005886">
    <property type="term" value="C:plasma membrane"/>
    <property type="evidence" value="ECO:0007669"/>
    <property type="project" value="TreeGrafter"/>
</dbReference>
<dbReference type="PROSITE" id="PS50109">
    <property type="entry name" value="HIS_KIN"/>
    <property type="match status" value="1"/>
</dbReference>
<dbReference type="Pfam" id="PF00512">
    <property type="entry name" value="HisKA"/>
    <property type="match status" value="1"/>
</dbReference>
<sequence length="495" mass="53978">MDGSGRPRESRRALEQRIEKLERINAVLIERVERSIDRQGSAFSLFQTAIGLETQVRTRTQELTEALRSLERTNAALAAAKEEAERANLSKTRFLAAASHDLLQPLNAARLFMSTLVELQAEAEARRVAIRVERSLQTIEDLIRALLDISKLDAGLVRPSLQDCPLDGCFSALDSTFRPLAERKGLRLKVRATAATVRSDPVMLQRILQNLLSNAVRYTRRGGILLGARRHGQDCVIQVADTGIGIPEREHELIFEEFHRGALTEEEDVALGLGLAIVRRQLRALDHRLEFRSRVGVGSVFRLRLPLAAGLPGAPEAGPGAQGGGTLSGIAGTLVILIENDEATLTAMTQLLDRWHCHVLPVRNQAELQRLAPQLERRPDLVITDYHLDDGMDGLSLIAGLRRSFGAALPAVVVSADHSEDVATAVRAAGCEMLRKPVRPAALRALMVHLLAASAMNGTLAWSRSRTGVNVGLRDSAGQAMACNGLAFRSGRDPL</sequence>
<dbReference type="PRINTS" id="PR00344">
    <property type="entry name" value="BCTRLSENSOR"/>
</dbReference>
<feature type="modified residue" description="4-aspartylphosphate" evidence="6">
    <location>
        <position position="385"/>
    </location>
</feature>
<dbReference type="AlphaFoldDB" id="A0A9X1I9J6"/>
<dbReference type="Gene3D" id="3.30.565.10">
    <property type="entry name" value="Histidine kinase-like ATPase, C-terminal domain"/>
    <property type="match status" value="1"/>
</dbReference>
<dbReference type="InterPro" id="IPR001789">
    <property type="entry name" value="Sig_transdc_resp-reg_receiver"/>
</dbReference>
<dbReference type="PANTHER" id="PTHR43047">
    <property type="entry name" value="TWO-COMPONENT HISTIDINE PROTEIN KINASE"/>
    <property type="match status" value="1"/>
</dbReference>
<dbReference type="SMART" id="SM00388">
    <property type="entry name" value="HisKA"/>
    <property type="match status" value="1"/>
</dbReference>
<feature type="domain" description="Histidine kinase" evidence="8">
    <location>
        <begin position="97"/>
        <end position="309"/>
    </location>
</feature>
<evidence type="ECO:0000313" key="10">
    <source>
        <dbReference type="EMBL" id="MCB4820770.1"/>
    </source>
</evidence>
<organism evidence="10 11">
    <name type="scientific">Roseicella aerolata</name>
    <dbReference type="NCBI Taxonomy" id="2883479"/>
    <lineage>
        <taxon>Bacteria</taxon>
        <taxon>Pseudomonadati</taxon>
        <taxon>Pseudomonadota</taxon>
        <taxon>Alphaproteobacteria</taxon>
        <taxon>Acetobacterales</taxon>
        <taxon>Roseomonadaceae</taxon>
        <taxon>Roseicella</taxon>
    </lineage>
</organism>
<dbReference type="PANTHER" id="PTHR43047:SF9">
    <property type="entry name" value="HISTIDINE KINASE"/>
    <property type="match status" value="1"/>
</dbReference>
<evidence type="ECO:0000256" key="3">
    <source>
        <dbReference type="ARBA" id="ARBA00022553"/>
    </source>
</evidence>
<dbReference type="InterPro" id="IPR011006">
    <property type="entry name" value="CheY-like_superfamily"/>
</dbReference>
<evidence type="ECO:0000259" key="9">
    <source>
        <dbReference type="PROSITE" id="PS50110"/>
    </source>
</evidence>
<evidence type="ECO:0000256" key="6">
    <source>
        <dbReference type="PROSITE-ProRule" id="PRU00169"/>
    </source>
</evidence>
<dbReference type="InterPro" id="IPR003661">
    <property type="entry name" value="HisK_dim/P_dom"/>
</dbReference>
<dbReference type="FunFam" id="1.10.287.130:FF:000063">
    <property type="entry name" value="Hybrid sensor histidine kinase/response regulator"/>
    <property type="match status" value="1"/>
</dbReference>
<protein>
    <recommendedName>
        <fullName evidence="2">histidine kinase</fullName>
        <ecNumber evidence="2">2.7.13.3</ecNumber>
    </recommendedName>
</protein>
<comment type="caution">
    <text evidence="10">The sequence shown here is derived from an EMBL/GenBank/DDBJ whole genome shotgun (WGS) entry which is preliminary data.</text>
</comment>
<proteinExistence type="predicted"/>